<dbReference type="PANTHER" id="PTHR21262:SF31">
    <property type="entry name" value="GTP PYROPHOSPHOKINASE"/>
    <property type="match status" value="1"/>
</dbReference>
<proteinExistence type="inferred from homology"/>
<dbReference type="Gene3D" id="3.10.20.30">
    <property type="match status" value="1"/>
</dbReference>
<dbReference type="AlphaFoldDB" id="A0A5Q2FJ76"/>
<dbReference type="GO" id="GO:0015970">
    <property type="term" value="P:guanosine tetraphosphate biosynthetic process"/>
    <property type="evidence" value="ECO:0007669"/>
    <property type="project" value="UniProtKB-UniPathway"/>
</dbReference>
<dbReference type="InterPro" id="IPR043519">
    <property type="entry name" value="NT_sf"/>
</dbReference>
<dbReference type="Pfam" id="PF02824">
    <property type="entry name" value="TGS"/>
    <property type="match status" value="1"/>
</dbReference>
<dbReference type="CDD" id="cd05399">
    <property type="entry name" value="NT_Rel-Spo_like"/>
    <property type="match status" value="1"/>
</dbReference>
<dbReference type="Proteomes" id="UP000386847">
    <property type="component" value="Chromosome"/>
</dbReference>
<sequence>MNDVPRLSMRQRLARLGTKPPQPNVLDPLYQAIRASHPRANLAVVERAYLTASRHHAGQKRKSGDPYITHPLAVATILAELGAAEETICAGLLHDTVEDTAYTLDQVTADFGPTVALLVDGVTKLDKVTYGPSAKAETLRKMIVNMSQDIRVLVIKLADRLHNMRTLHFLRPDKQNRIAAETLEVYAPLAHRLGMNTIKWELEDLAFSTMQPKLYDEIVHLVAQRAPSRERFLKQVSEFIDGDLHRAGIRATVTGRPKHYYSIYQKMVVRGRSFDDIYDLVALRIIVDSIQDCYGALGVLHSRWNPLPGRFKDYIAMPKYNMYQSLHTTVRGPEGTPVEFQIRTWEMHRRADYGVAAHWKYKEGKGDRADPNELNWVRALNQWQRETEDPEEFLDDLLFSISVDEVIVYTPKGDMVTLPQGATPVDFAYSVHTEVGHRCIGARVNGRLVPLESKLQTGDKVEILTSKAEGAGPSRDWLEFVASPRARAKIRQYFTRERRDEAIESGKDALARQMRRMDMPMQRLLTIEHLTEVATYFRVADVNGLYKAVGEGSISPQSVCQRLVEIAGGPEEVAEETSEDSIVLRRPRAVPTSSETGVMVHGDKGVWVKLARCCTPVPGDDIIGFITRASGVSVHRRDCSNAQDLLEHSAERIVEVSWAPTSASSFLVTVHIMALDRSGLLSDVTRSIAEQHISITSASVATHRDRTARITMSFETPDPTHLDHVMNAIRRVPGVYDVGRVRA</sequence>
<feature type="domain" description="TGS" evidence="6">
    <location>
        <begin position="404"/>
        <end position="465"/>
    </location>
</feature>
<dbReference type="SUPFAM" id="SSF55021">
    <property type="entry name" value="ACT-like"/>
    <property type="match status" value="1"/>
</dbReference>
<dbReference type="Pfam" id="PF13328">
    <property type="entry name" value="HD_4"/>
    <property type="match status" value="1"/>
</dbReference>
<comment type="function">
    <text evidence="3">In eubacteria ppGpp (guanosine 3'-diphosphate 5'-diphosphate) is a mediator of the stringent response that coordinates a variety of cellular activities in response to changes in nutritional abundance.</text>
</comment>
<dbReference type="SUPFAM" id="SSF81301">
    <property type="entry name" value="Nucleotidyltransferase"/>
    <property type="match status" value="1"/>
</dbReference>
<dbReference type="InterPro" id="IPR002912">
    <property type="entry name" value="ACT_dom"/>
</dbReference>
<dbReference type="Pfam" id="PF19296">
    <property type="entry name" value="RelA_AH_RIS"/>
    <property type="match status" value="1"/>
</dbReference>
<dbReference type="InterPro" id="IPR012676">
    <property type="entry name" value="TGS-like"/>
</dbReference>
<dbReference type="InterPro" id="IPR006674">
    <property type="entry name" value="HD_domain"/>
</dbReference>
<reference evidence="7 8" key="1">
    <citation type="submission" date="2019-10" db="EMBL/GenBank/DDBJ databases">
        <title>Genomic analysis of Raineyella sp. CBA3103.</title>
        <authorList>
            <person name="Roh S.W."/>
        </authorList>
    </citation>
    <scope>NUCLEOTIDE SEQUENCE [LARGE SCALE GENOMIC DNA]</scope>
    <source>
        <strain evidence="7 8">CBA3103</strain>
    </source>
</reference>
<name>A0A5Q2FJ76_9ACTN</name>
<dbReference type="FunFam" id="1.10.3210.10:FF:000001">
    <property type="entry name" value="GTP pyrophosphokinase RelA"/>
    <property type="match status" value="1"/>
</dbReference>
<dbReference type="InterPro" id="IPR004811">
    <property type="entry name" value="RelA/Spo_fam"/>
</dbReference>
<dbReference type="Gene3D" id="1.10.3210.10">
    <property type="entry name" value="Hypothetical protein af1432"/>
    <property type="match status" value="1"/>
</dbReference>
<evidence type="ECO:0000256" key="1">
    <source>
        <dbReference type="ARBA" id="ARBA00004976"/>
    </source>
</evidence>
<gene>
    <name evidence="7" type="ORF">Rai3103_13605</name>
</gene>
<feature type="domain" description="HD" evidence="5">
    <location>
        <begin position="67"/>
        <end position="164"/>
    </location>
</feature>
<dbReference type="InterPro" id="IPR012675">
    <property type="entry name" value="Beta-grasp_dom_sf"/>
</dbReference>
<dbReference type="Pfam" id="PF04607">
    <property type="entry name" value="RelA_SpoT"/>
    <property type="match status" value="1"/>
</dbReference>
<feature type="domain" description="ACT" evidence="4">
    <location>
        <begin position="669"/>
        <end position="743"/>
    </location>
</feature>
<evidence type="ECO:0000259" key="5">
    <source>
        <dbReference type="PROSITE" id="PS51831"/>
    </source>
</evidence>
<dbReference type="PANTHER" id="PTHR21262">
    <property type="entry name" value="GUANOSINE-3',5'-BIS DIPHOSPHATE 3'-PYROPHOSPHOHYDROLASE"/>
    <property type="match status" value="1"/>
</dbReference>
<evidence type="ECO:0000259" key="4">
    <source>
        <dbReference type="PROSITE" id="PS51671"/>
    </source>
</evidence>
<dbReference type="SMART" id="SM00954">
    <property type="entry name" value="RelA_SpoT"/>
    <property type="match status" value="1"/>
</dbReference>
<dbReference type="EMBL" id="CP045725">
    <property type="protein sequence ID" value="QGF25243.1"/>
    <property type="molecule type" value="Genomic_DNA"/>
</dbReference>
<dbReference type="CDD" id="cd00077">
    <property type="entry name" value="HDc"/>
    <property type="match status" value="1"/>
</dbReference>
<comment type="similarity">
    <text evidence="3">Belongs to the relA/spoT family.</text>
</comment>
<dbReference type="UniPathway" id="UPA00908">
    <property type="reaction ID" value="UER00884"/>
</dbReference>
<dbReference type="InterPro" id="IPR007685">
    <property type="entry name" value="RelA_SpoT"/>
</dbReference>
<dbReference type="CDD" id="cd01668">
    <property type="entry name" value="TGS_RSH"/>
    <property type="match status" value="1"/>
</dbReference>
<dbReference type="CDD" id="cd04876">
    <property type="entry name" value="ACT_RelA-SpoT"/>
    <property type="match status" value="1"/>
</dbReference>
<dbReference type="PROSITE" id="PS51880">
    <property type="entry name" value="TGS"/>
    <property type="match status" value="1"/>
</dbReference>
<dbReference type="SUPFAM" id="SSF81271">
    <property type="entry name" value="TGS-like"/>
    <property type="match status" value="1"/>
</dbReference>
<evidence type="ECO:0000313" key="7">
    <source>
        <dbReference type="EMBL" id="QGF25243.1"/>
    </source>
</evidence>
<evidence type="ECO:0000256" key="3">
    <source>
        <dbReference type="RuleBase" id="RU003847"/>
    </source>
</evidence>
<evidence type="ECO:0000256" key="2">
    <source>
        <dbReference type="ARBA" id="ARBA00048244"/>
    </source>
</evidence>
<dbReference type="GO" id="GO:0008728">
    <property type="term" value="F:GTP diphosphokinase activity"/>
    <property type="evidence" value="ECO:0007669"/>
    <property type="project" value="UniProtKB-EC"/>
</dbReference>
<dbReference type="GO" id="GO:0005886">
    <property type="term" value="C:plasma membrane"/>
    <property type="evidence" value="ECO:0007669"/>
    <property type="project" value="TreeGrafter"/>
</dbReference>
<dbReference type="Gene3D" id="3.30.460.10">
    <property type="entry name" value="Beta Polymerase, domain 2"/>
    <property type="match status" value="1"/>
</dbReference>
<dbReference type="InterPro" id="IPR003607">
    <property type="entry name" value="HD/PDEase_dom"/>
</dbReference>
<dbReference type="SMART" id="SM00471">
    <property type="entry name" value="HDc"/>
    <property type="match status" value="1"/>
</dbReference>
<dbReference type="PROSITE" id="PS51831">
    <property type="entry name" value="HD"/>
    <property type="match status" value="1"/>
</dbReference>
<dbReference type="FunFam" id="3.10.20.30:FF:000002">
    <property type="entry name" value="GTP pyrophosphokinase (RelA/SpoT)"/>
    <property type="match status" value="1"/>
</dbReference>
<dbReference type="InterPro" id="IPR045865">
    <property type="entry name" value="ACT-like_dom_sf"/>
</dbReference>
<accession>A0A5Q2FJ76</accession>
<dbReference type="Gene3D" id="3.30.70.260">
    <property type="match status" value="1"/>
</dbReference>
<evidence type="ECO:0000259" key="6">
    <source>
        <dbReference type="PROSITE" id="PS51880"/>
    </source>
</evidence>
<dbReference type="KEGG" id="rain:Rai3103_13605"/>
<dbReference type="NCBIfam" id="TIGR00691">
    <property type="entry name" value="spoT_relA"/>
    <property type="match status" value="1"/>
</dbReference>
<dbReference type="InterPro" id="IPR004095">
    <property type="entry name" value="TGS"/>
</dbReference>
<dbReference type="Pfam" id="PF13291">
    <property type="entry name" value="ACT_4"/>
    <property type="match status" value="1"/>
</dbReference>
<dbReference type="FunFam" id="3.30.460.10:FF:000001">
    <property type="entry name" value="GTP pyrophosphokinase RelA"/>
    <property type="match status" value="1"/>
</dbReference>
<organism evidence="7 8">
    <name type="scientific">Raineyella fluvialis</name>
    <dbReference type="NCBI Taxonomy" id="2662261"/>
    <lineage>
        <taxon>Bacteria</taxon>
        <taxon>Bacillati</taxon>
        <taxon>Actinomycetota</taxon>
        <taxon>Actinomycetes</taxon>
        <taxon>Propionibacteriales</taxon>
        <taxon>Propionibacteriaceae</taxon>
        <taxon>Raineyella</taxon>
    </lineage>
</organism>
<dbReference type="SUPFAM" id="SSF109604">
    <property type="entry name" value="HD-domain/PDEase-like"/>
    <property type="match status" value="1"/>
</dbReference>
<dbReference type="InterPro" id="IPR033655">
    <property type="entry name" value="TGS_RelA/SpoT"/>
</dbReference>
<dbReference type="PROSITE" id="PS51671">
    <property type="entry name" value="ACT"/>
    <property type="match status" value="1"/>
</dbReference>
<comment type="catalytic activity">
    <reaction evidence="2">
        <text>GTP + ATP = guanosine 3'-diphosphate 5'-triphosphate + AMP</text>
        <dbReference type="Rhea" id="RHEA:22088"/>
        <dbReference type="ChEBI" id="CHEBI:30616"/>
        <dbReference type="ChEBI" id="CHEBI:37565"/>
        <dbReference type="ChEBI" id="CHEBI:142410"/>
        <dbReference type="ChEBI" id="CHEBI:456215"/>
        <dbReference type="EC" id="2.7.6.5"/>
    </reaction>
</comment>
<comment type="pathway">
    <text evidence="1">Purine metabolism; ppGpp biosynthesis; ppGpp from GTP: step 1/2.</text>
</comment>
<dbReference type="InterPro" id="IPR045600">
    <property type="entry name" value="RelA/SpoT_AH_RIS"/>
</dbReference>
<keyword evidence="8" id="KW-1185">Reference proteome</keyword>
<protein>
    <submittedName>
        <fullName evidence="7">RelA/SpoT family protein</fullName>
    </submittedName>
</protein>
<evidence type="ECO:0000313" key="8">
    <source>
        <dbReference type="Proteomes" id="UP000386847"/>
    </source>
</evidence>